<dbReference type="GO" id="GO:1902201">
    <property type="term" value="P:negative regulation of bacterial-type flagellum-dependent cell motility"/>
    <property type="evidence" value="ECO:0007669"/>
    <property type="project" value="TreeGrafter"/>
</dbReference>
<dbReference type="GO" id="GO:0052621">
    <property type="term" value="F:diguanylate cyclase activity"/>
    <property type="evidence" value="ECO:0007669"/>
    <property type="project" value="TreeGrafter"/>
</dbReference>
<dbReference type="InterPro" id="IPR029787">
    <property type="entry name" value="Nucleotide_cyclase"/>
</dbReference>
<keyword evidence="3" id="KW-1185">Reference proteome</keyword>
<dbReference type="FunFam" id="3.30.70.270:FF:000001">
    <property type="entry name" value="Diguanylate cyclase domain protein"/>
    <property type="match status" value="1"/>
</dbReference>
<sequence length="512" mass="56860">MENEHQPDNIPVVSLNDALTAGLMTMFENRHDLTQALAAAVQAAYQLTGCEHVFLTRYDQVMKTFSSVAWESSLNPGPVTLEQKFMGDSYLAKQMVFIADLSQYNYRLKSAVARLGLKSMIGIPLVDSNGLLGTLECFSHEPNFFSQEQLGQLSLLAKQAALFIEQDDHAEDCRLWAIENAFMHEVHASDQSAEGTLLYKLGKALGDLFAVDGIAVFGLEPDSQYDILQEVIAIGFTTQDVTTLKKSIHSSLLDKLLHHSDFINDGLFMKHNLSSSASEPKKVLTIAPVAWRKTLHGLVVYYRTKPISEAIQARVERFAARMIDYLASVLNRKALYNTIQRVSLTDALTQLPNRRLFDYIFTREFEKVKRGKQSLGLLLIDIDFFKDINDQSGHQAGDAILELLGGMLKNSFRSIDLPARYGGEEFAVILPDTDVKSALAAAERFREEVEVTAFAAGNLRLSVTVSIGIAIHNSRTGQCYCDQTAVLHAADQAMYRAKEQGRNRVVVAKVSG</sequence>
<dbReference type="Gene3D" id="3.30.450.40">
    <property type="match status" value="1"/>
</dbReference>
<dbReference type="Gene3D" id="3.30.70.270">
    <property type="match status" value="1"/>
</dbReference>
<dbReference type="Proteomes" id="UP000076268">
    <property type="component" value="Unassembled WGS sequence"/>
</dbReference>
<feature type="domain" description="GGDEF" evidence="1">
    <location>
        <begin position="373"/>
        <end position="510"/>
    </location>
</feature>
<dbReference type="EMBL" id="LSGP01000017">
    <property type="protein sequence ID" value="KYZ76259.1"/>
    <property type="molecule type" value="Genomic_DNA"/>
</dbReference>
<comment type="caution">
    <text evidence="2">The sequence shown here is derived from an EMBL/GenBank/DDBJ whole genome shotgun (WGS) entry which is preliminary data.</text>
</comment>
<dbReference type="PANTHER" id="PTHR45138">
    <property type="entry name" value="REGULATORY COMPONENTS OF SENSORY TRANSDUCTION SYSTEM"/>
    <property type="match status" value="1"/>
</dbReference>
<dbReference type="CDD" id="cd01949">
    <property type="entry name" value="GGDEF"/>
    <property type="match status" value="1"/>
</dbReference>
<dbReference type="PANTHER" id="PTHR45138:SF9">
    <property type="entry name" value="DIGUANYLATE CYCLASE DGCM-RELATED"/>
    <property type="match status" value="1"/>
</dbReference>
<dbReference type="InterPro" id="IPR000160">
    <property type="entry name" value="GGDEF_dom"/>
</dbReference>
<dbReference type="SUPFAM" id="SSF55073">
    <property type="entry name" value="Nucleotide cyclase"/>
    <property type="match status" value="1"/>
</dbReference>
<accession>A0A154BQT5</accession>
<dbReference type="Pfam" id="PF00990">
    <property type="entry name" value="GGDEF"/>
    <property type="match status" value="1"/>
</dbReference>
<evidence type="ECO:0000313" key="3">
    <source>
        <dbReference type="Proteomes" id="UP000076268"/>
    </source>
</evidence>
<dbReference type="SUPFAM" id="SSF55781">
    <property type="entry name" value="GAF domain-like"/>
    <property type="match status" value="1"/>
</dbReference>
<dbReference type="STRING" id="1794912.AXX12_07410"/>
<dbReference type="GO" id="GO:0005886">
    <property type="term" value="C:plasma membrane"/>
    <property type="evidence" value="ECO:0007669"/>
    <property type="project" value="TreeGrafter"/>
</dbReference>
<proteinExistence type="predicted"/>
<evidence type="ECO:0000313" key="2">
    <source>
        <dbReference type="EMBL" id="KYZ76259.1"/>
    </source>
</evidence>
<dbReference type="NCBIfam" id="TIGR00254">
    <property type="entry name" value="GGDEF"/>
    <property type="match status" value="1"/>
</dbReference>
<reference evidence="2 3" key="1">
    <citation type="submission" date="2016-02" db="EMBL/GenBank/DDBJ databases">
        <title>Anaerosporomusa subterraneum gen. nov., sp. nov., a spore-forming obligate anaerobe isolated from saprolite.</title>
        <authorList>
            <person name="Choi J.K."/>
            <person name="Shah M."/>
            <person name="Yee N."/>
        </authorList>
    </citation>
    <scope>NUCLEOTIDE SEQUENCE [LARGE SCALE GENOMIC DNA]</scope>
    <source>
        <strain evidence="2 3">RU4</strain>
    </source>
</reference>
<dbReference type="PROSITE" id="PS50887">
    <property type="entry name" value="GGDEF"/>
    <property type="match status" value="1"/>
</dbReference>
<evidence type="ECO:0000259" key="1">
    <source>
        <dbReference type="PROSITE" id="PS50887"/>
    </source>
</evidence>
<organism evidence="2 3">
    <name type="scientific">Anaerosporomusa subterranea</name>
    <dbReference type="NCBI Taxonomy" id="1794912"/>
    <lineage>
        <taxon>Bacteria</taxon>
        <taxon>Bacillati</taxon>
        <taxon>Bacillota</taxon>
        <taxon>Negativicutes</taxon>
        <taxon>Acetonemataceae</taxon>
        <taxon>Anaerosporomusa</taxon>
    </lineage>
</organism>
<dbReference type="InterPro" id="IPR029016">
    <property type="entry name" value="GAF-like_dom_sf"/>
</dbReference>
<dbReference type="SMART" id="SM00065">
    <property type="entry name" value="GAF"/>
    <property type="match status" value="1"/>
</dbReference>
<gene>
    <name evidence="2" type="ORF">AXX12_07410</name>
</gene>
<dbReference type="InterPro" id="IPR003018">
    <property type="entry name" value="GAF"/>
</dbReference>
<dbReference type="InterPro" id="IPR050469">
    <property type="entry name" value="Diguanylate_Cyclase"/>
</dbReference>
<dbReference type="RefSeq" id="WP_066241398.1">
    <property type="nucleotide sequence ID" value="NZ_LSGP01000017.1"/>
</dbReference>
<name>A0A154BQT5_ANASB</name>
<protein>
    <recommendedName>
        <fullName evidence="1">GGDEF domain-containing protein</fullName>
    </recommendedName>
</protein>
<dbReference type="Pfam" id="PF13185">
    <property type="entry name" value="GAF_2"/>
    <property type="match status" value="1"/>
</dbReference>
<dbReference type="SMART" id="SM00267">
    <property type="entry name" value="GGDEF"/>
    <property type="match status" value="1"/>
</dbReference>
<dbReference type="AlphaFoldDB" id="A0A154BQT5"/>
<dbReference type="GO" id="GO:0043709">
    <property type="term" value="P:cell adhesion involved in single-species biofilm formation"/>
    <property type="evidence" value="ECO:0007669"/>
    <property type="project" value="TreeGrafter"/>
</dbReference>
<dbReference type="InterPro" id="IPR043128">
    <property type="entry name" value="Rev_trsase/Diguanyl_cyclase"/>
</dbReference>